<dbReference type="SUPFAM" id="SSF48452">
    <property type="entry name" value="TPR-like"/>
    <property type="match status" value="3"/>
</dbReference>
<dbReference type="Proteomes" id="UP000696931">
    <property type="component" value="Unassembled WGS sequence"/>
</dbReference>
<feature type="repeat" description="TPR" evidence="3">
    <location>
        <begin position="615"/>
        <end position="648"/>
    </location>
</feature>
<dbReference type="AlphaFoldDB" id="A0A933W8S9"/>
<feature type="chain" id="PRO_5037461268" evidence="4">
    <location>
        <begin position="27"/>
        <end position="927"/>
    </location>
</feature>
<dbReference type="PANTHER" id="PTHR44858:SF1">
    <property type="entry name" value="UDP-N-ACETYLGLUCOSAMINE--PEPTIDE N-ACETYLGLUCOSAMINYLTRANSFERASE SPINDLY-RELATED"/>
    <property type="match status" value="1"/>
</dbReference>
<organism evidence="5 6">
    <name type="scientific">Eiseniibacteriota bacterium</name>
    <dbReference type="NCBI Taxonomy" id="2212470"/>
    <lineage>
        <taxon>Bacteria</taxon>
        <taxon>Candidatus Eiseniibacteriota</taxon>
    </lineage>
</organism>
<dbReference type="PANTHER" id="PTHR44858">
    <property type="entry name" value="TETRATRICOPEPTIDE REPEAT PROTEIN 6"/>
    <property type="match status" value="1"/>
</dbReference>
<protein>
    <submittedName>
        <fullName evidence="5">Tetratricopeptide repeat protein</fullName>
    </submittedName>
</protein>
<name>A0A933W8S9_UNCEI</name>
<dbReference type="EMBL" id="JACRIW010000070">
    <property type="protein sequence ID" value="MBI5169827.1"/>
    <property type="molecule type" value="Genomic_DNA"/>
</dbReference>
<keyword evidence="1" id="KW-0677">Repeat</keyword>
<dbReference type="InterPro" id="IPR019734">
    <property type="entry name" value="TPR_rpt"/>
</dbReference>
<evidence type="ECO:0000256" key="2">
    <source>
        <dbReference type="ARBA" id="ARBA00022803"/>
    </source>
</evidence>
<evidence type="ECO:0000256" key="3">
    <source>
        <dbReference type="PROSITE-ProRule" id="PRU00339"/>
    </source>
</evidence>
<evidence type="ECO:0000313" key="6">
    <source>
        <dbReference type="Proteomes" id="UP000696931"/>
    </source>
</evidence>
<accession>A0A933W8S9</accession>
<comment type="caution">
    <text evidence="5">The sequence shown here is derived from an EMBL/GenBank/DDBJ whole genome shotgun (WGS) entry which is preliminary data.</text>
</comment>
<dbReference type="SMART" id="SM00028">
    <property type="entry name" value="TPR"/>
    <property type="match status" value="4"/>
</dbReference>
<feature type="signal peptide" evidence="4">
    <location>
        <begin position="1"/>
        <end position="26"/>
    </location>
</feature>
<dbReference type="InterPro" id="IPR011990">
    <property type="entry name" value="TPR-like_helical_dom_sf"/>
</dbReference>
<dbReference type="Gene3D" id="1.25.40.10">
    <property type="entry name" value="Tetratricopeptide repeat domain"/>
    <property type="match status" value="4"/>
</dbReference>
<dbReference type="PROSITE" id="PS50005">
    <property type="entry name" value="TPR"/>
    <property type="match status" value="1"/>
</dbReference>
<dbReference type="Pfam" id="PF14559">
    <property type="entry name" value="TPR_19"/>
    <property type="match status" value="1"/>
</dbReference>
<proteinExistence type="predicted"/>
<evidence type="ECO:0000313" key="5">
    <source>
        <dbReference type="EMBL" id="MBI5169827.1"/>
    </source>
</evidence>
<evidence type="ECO:0000256" key="4">
    <source>
        <dbReference type="SAM" id="SignalP"/>
    </source>
</evidence>
<keyword evidence="4" id="KW-0732">Signal</keyword>
<evidence type="ECO:0000256" key="1">
    <source>
        <dbReference type="ARBA" id="ARBA00022737"/>
    </source>
</evidence>
<keyword evidence="2 3" id="KW-0802">TPR repeat</keyword>
<sequence length="927" mass="99359">MPRMRVLALAVLATTFLAAAPPAAPAASGATSPQAPAVALPDTGLFAPVARRYRALLGRDQPSAPPYTVLGRVHQLLATGRTDEAVARSASLALDTPGARVARGRALLAQLDFASLAAVEPSLGATEDERALRHAILFSRDDAASVDSLTRAAVAGKDDAGARPELVSAARLAHEQLKYTLADSLWRRVLAVTPADSFAPPWGSDLGSRRAAALTGRALVQQKLRDWDGSLATLREALEADGNSDVLMTLTETLIRLGRTDEAISAAEWAVKLSPYKESAHYLLGNGYARKNYTQLAAAYPAAFADRAGRKALEAADALLGRGDREGARRDYAAVIASHPGWVDARARLASLDFEDGRFAESRDGCFAALRTCPEYGRAHAILAKALEAQRFVVDVHRAAYEARFAAAPVPDVPGIEKFVANWKALSPRHQKRVALSVAPWATYVAPLVAGGASYYIKPMWMLLSDVPHIETLRDTRIDYDSRLWDDVRGCGGFHTVTGIEDVERTIFDRYNTVLHELTHQVHGILPADDMRRIQEHYRQAKERDDATREGYLSRYAGGSVWEYFAEGANALASPMRDAYDPRDVVRERLDRIDPALRALVEGFQMRRDVSGCYPVAYANGGDDLLTQGKVDPAIPLYRKALEIAPANETALLSLGNALLLAGRAAEAESVAARAAAAHPASGAVRVLQADAAWHAGRGLAAVRASLASARALVRESDRYRVDGALGGYALLAGDGTSALAAYDSVLAYQSDSPEGLPGRAAALAQLAADGKGDWNAAFTQYDAAVRMRTGIVSLRASYALDLLRAGRVAEARVQLDAAKLLDERHPDVEALRGWAALAAGDVKAARAHAERALEWGDWSDLARIVHAGALRAAGDARAAAAWEAFDARLAKETRPGYVFRKELSSWQLVHAHGAAEAAVAAALRGR</sequence>
<gene>
    <name evidence="5" type="ORF">HZA61_10090</name>
</gene>
<reference evidence="5" key="1">
    <citation type="submission" date="2020-07" db="EMBL/GenBank/DDBJ databases">
        <title>Huge and variable diversity of episymbiotic CPR bacteria and DPANN archaea in groundwater ecosystems.</title>
        <authorList>
            <person name="He C.Y."/>
            <person name="Keren R."/>
            <person name="Whittaker M."/>
            <person name="Farag I.F."/>
            <person name="Doudna J."/>
            <person name="Cate J.H.D."/>
            <person name="Banfield J.F."/>
        </authorList>
    </citation>
    <scope>NUCLEOTIDE SEQUENCE</scope>
    <source>
        <strain evidence="5">NC_groundwater_1813_Pr3_B-0.1um_71_17</strain>
    </source>
</reference>
<dbReference type="InterPro" id="IPR050498">
    <property type="entry name" value="Ycf3"/>
</dbReference>